<dbReference type="AlphaFoldDB" id="A0A8J4TQL3"/>
<evidence type="ECO:0000256" key="1">
    <source>
        <dbReference type="ARBA" id="ARBA00001974"/>
    </source>
</evidence>
<feature type="binding site" evidence="21">
    <location>
        <begin position="157"/>
        <end position="166"/>
    </location>
    <ligand>
        <name>FAD</name>
        <dbReference type="ChEBI" id="CHEBI:57692"/>
    </ligand>
</feature>
<comment type="caution">
    <text evidence="26">The sequence shown here is derived from an EMBL/GenBank/DDBJ whole genome shotgun (WGS) entry which is preliminary data.</text>
</comment>
<dbReference type="InterPro" id="IPR009100">
    <property type="entry name" value="AcylCoA_DH/oxidase_NM_dom_sf"/>
</dbReference>
<dbReference type="EC" id="1.3.8.4" evidence="5"/>
<dbReference type="InterPro" id="IPR009075">
    <property type="entry name" value="AcylCo_DH/oxidase_C"/>
</dbReference>
<dbReference type="InterPro" id="IPR006089">
    <property type="entry name" value="Acyl-CoA_DH_CS"/>
</dbReference>
<dbReference type="PANTHER" id="PTHR43884:SF12">
    <property type="entry name" value="ISOVALERYL-COA DEHYDROGENASE, MITOCHONDRIAL-RELATED"/>
    <property type="match status" value="1"/>
</dbReference>
<dbReference type="FunFam" id="2.40.110.10:FF:000004">
    <property type="entry name" value="Isovaleryl-CoA dehydrogenase, mitochondrial"/>
    <property type="match status" value="1"/>
</dbReference>
<evidence type="ECO:0000256" key="4">
    <source>
        <dbReference type="ARBA" id="ARBA00009347"/>
    </source>
</evidence>
<evidence type="ECO:0000256" key="13">
    <source>
        <dbReference type="ARBA" id="ARBA00031895"/>
    </source>
</evidence>
<evidence type="ECO:0000256" key="2">
    <source>
        <dbReference type="ARBA" id="ARBA00004173"/>
    </source>
</evidence>
<feature type="binding site" evidence="20">
    <location>
        <position position="267"/>
    </location>
    <ligand>
        <name>substrate</name>
    </ligand>
</feature>
<dbReference type="FunFam" id="1.10.540.10:FF:000007">
    <property type="entry name" value="Isovaleryl-CoA dehydrogenase, mitochondrial"/>
    <property type="match status" value="1"/>
</dbReference>
<proteinExistence type="inferred from homology"/>
<accession>A0A8J4TQL3</accession>
<dbReference type="SUPFAM" id="SSF56645">
    <property type="entry name" value="Acyl-CoA dehydrogenase NM domain-like"/>
    <property type="match status" value="1"/>
</dbReference>
<comment type="catalytic activity">
    <reaction evidence="16">
        <text>pentanoyl-CoA + oxidized [electron-transfer flavoprotein] + H(+) = (2E)-pentenoyl-CoA + reduced [electron-transfer flavoprotein]</text>
        <dbReference type="Rhea" id="RHEA:43456"/>
        <dbReference type="Rhea" id="RHEA-COMP:10685"/>
        <dbReference type="Rhea" id="RHEA-COMP:10686"/>
        <dbReference type="ChEBI" id="CHEBI:15378"/>
        <dbReference type="ChEBI" id="CHEBI:57389"/>
        <dbReference type="ChEBI" id="CHEBI:57692"/>
        <dbReference type="ChEBI" id="CHEBI:58307"/>
        <dbReference type="ChEBI" id="CHEBI:86160"/>
    </reaction>
</comment>
<dbReference type="Gene3D" id="1.10.540.10">
    <property type="entry name" value="Acyl-CoA dehydrogenase/oxidase, N-terminal domain"/>
    <property type="match status" value="1"/>
</dbReference>
<gene>
    <name evidence="26" type="primary">ivd</name>
    <name evidence="26" type="ORF">DAT39_010695</name>
</gene>
<evidence type="ECO:0000313" key="26">
    <source>
        <dbReference type="EMBL" id="KAF5899575.1"/>
    </source>
</evidence>
<dbReference type="InterPro" id="IPR037069">
    <property type="entry name" value="AcylCoA_DH/ox_N_sf"/>
</dbReference>
<feature type="binding site" evidence="21">
    <location>
        <position position="302"/>
    </location>
    <ligand>
        <name>FAD</name>
        <dbReference type="ChEBI" id="CHEBI:57692"/>
    </ligand>
</feature>
<comment type="cofactor">
    <cofactor evidence="1 21 22">
        <name>FAD</name>
        <dbReference type="ChEBI" id="CHEBI:57692"/>
    </cofactor>
</comment>
<feature type="binding site" evidence="21">
    <location>
        <position position="313"/>
    </location>
    <ligand>
        <name>FAD</name>
        <dbReference type="ChEBI" id="CHEBI:57692"/>
    </ligand>
</feature>
<evidence type="ECO:0000256" key="3">
    <source>
        <dbReference type="ARBA" id="ARBA00004898"/>
    </source>
</evidence>
<feature type="binding site" evidence="20">
    <location>
        <begin position="212"/>
        <end position="213"/>
    </location>
    <ligand>
        <name>substrate</name>
    </ligand>
</feature>
<feature type="binding site" evidence="21">
    <location>
        <begin position="190"/>
        <end position="192"/>
    </location>
    <ligand>
        <name>FAD</name>
        <dbReference type="ChEBI" id="CHEBI:57692"/>
    </ligand>
</feature>
<keyword evidence="8 22" id="KW-0285">Flavoprotein</keyword>
<dbReference type="Pfam" id="PF00441">
    <property type="entry name" value="Acyl-CoA_dh_1"/>
    <property type="match status" value="1"/>
</dbReference>
<dbReference type="Pfam" id="PF02771">
    <property type="entry name" value="Acyl-CoA_dh_N"/>
    <property type="match status" value="1"/>
</dbReference>
<dbReference type="EC" id="1.3.8.1" evidence="6"/>
<dbReference type="Gene3D" id="1.20.140.10">
    <property type="entry name" value="Butyryl-CoA Dehydrogenase, subunit A, domain 3"/>
    <property type="match status" value="1"/>
</dbReference>
<dbReference type="SUPFAM" id="SSF47203">
    <property type="entry name" value="Acyl-CoA dehydrogenase C-terminal domain-like"/>
    <property type="match status" value="1"/>
</dbReference>
<dbReference type="InterPro" id="IPR046373">
    <property type="entry name" value="Acyl-CoA_Oxase/DH_mid-dom_sf"/>
</dbReference>
<feature type="active site" description="Proton acceptor" evidence="19">
    <location>
        <position position="276"/>
    </location>
</feature>
<dbReference type="Pfam" id="PF02770">
    <property type="entry name" value="Acyl-CoA_dh_M"/>
    <property type="match status" value="1"/>
</dbReference>
<comment type="catalytic activity">
    <reaction evidence="17">
        <text>hexanoyl-CoA + oxidized [electron-transfer flavoprotein] + H(+) = (2E)-hexenoyl-CoA + reduced [electron-transfer flavoprotein]</text>
        <dbReference type="Rhea" id="RHEA:43464"/>
        <dbReference type="Rhea" id="RHEA-COMP:10685"/>
        <dbReference type="Rhea" id="RHEA-COMP:10686"/>
        <dbReference type="ChEBI" id="CHEBI:15378"/>
        <dbReference type="ChEBI" id="CHEBI:57692"/>
        <dbReference type="ChEBI" id="CHEBI:58307"/>
        <dbReference type="ChEBI" id="CHEBI:62077"/>
        <dbReference type="ChEBI" id="CHEBI:62620"/>
    </reaction>
</comment>
<evidence type="ECO:0000256" key="14">
    <source>
        <dbReference type="ARBA" id="ARBA00045583"/>
    </source>
</evidence>
<dbReference type="OrthoDB" id="9988775at2759"/>
<keyword evidence="11 22" id="KW-0560">Oxidoreductase</keyword>
<evidence type="ECO:0000256" key="17">
    <source>
        <dbReference type="ARBA" id="ARBA00048375"/>
    </source>
</evidence>
<name>A0A8J4TQL3_CLAMG</name>
<evidence type="ECO:0000256" key="19">
    <source>
        <dbReference type="PIRSR" id="PIRSR634183-1"/>
    </source>
</evidence>
<evidence type="ECO:0000256" key="5">
    <source>
        <dbReference type="ARBA" id="ARBA00012044"/>
    </source>
</evidence>
<evidence type="ECO:0000256" key="7">
    <source>
        <dbReference type="ARBA" id="ARBA00018258"/>
    </source>
</evidence>
<feature type="non-terminal residue" evidence="26">
    <location>
        <position position="372"/>
    </location>
</feature>
<dbReference type="EMBL" id="QNUK01000163">
    <property type="protein sequence ID" value="KAF5899575.1"/>
    <property type="molecule type" value="Genomic_DNA"/>
</dbReference>
<comment type="catalytic activity">
    <reaction evidence="18">
        <text>3-methylbutanoyl-CoA + oxidized [electron-transfer flavoprotein] + H(+) = 3-methylbut-2-enoyl-CoA + reduced [electron-transfer flavoprotein]</text>
        <dbReference type="Rhea" id="RHEA:12276"/>
        <dbReference type="Rhea" id="RHEA-COMP:10685"/>
        <dbReference type="Rhea" id="RHEA-COMP:10686"/>
        <dbReference type="ChEBI" id="CHEBI:15378"/>
        <dbReference type="ChEBI" id="CHEBI:57344"/>
        <dbReference type="ChEBI" id="CHEBI:57345"/>
        <dbReference type="ChEBI" id="CHEBI:57692"/>
        <dbReference type="ChEBI" id="CHEBI:58307"/>
        <dbReference type="EC" id="1.3.8.4"/>
    </reaction>
</comment>
<comment type="pathway">
    <text evidence="3">Amino-acid degradation; L-leucine degradation; (S)-3-hydroxy-3-methylglutaryl-CoA from 3-isovaleryl-CoA: step 1/3.</text>
</comment>
<comment type="catalytic activity">
    <reaction evidence="15">
        <text>butanoyl-CoA + oxidized [electron-transfer flavoprotein] + H(+) = (2E)-butenoyl-CoA + reduced [electron-transfer flavoprotein]</text>
        <dbReference type="Rhea" id="RHEA:24004"/>
        <dbReference type="Rhea" id="RHEA-COMP:10685"/>
        <dbReference type="Rhea" id="RHEA-COMP:10686"/>
        <dbReference type="ChEBI" id="CHEBI:15378"/>
        <dbReference type="ChEBI" id="CHEBI:57332"/>
        <dbReference type="ChEBI" id="CHEBI:57371"/>
        <dbReference type="ChEBI" id="CHEBI:57692"/>
        <dbReference type="ChEBI" id="CHEBI:58307"/>
        <dbReference type="EC" id="1.3.8.1"/>
    </reaction>
</comment>
<feature type="domain" description="Acyl-CoA oxidase/dehydrogenase middle" evidence="24">
    <location>
        <begin position="156"/>
        <end position="251"/>
    </location>
</feature>
<dbReference type="InterPro" id="IPR034183">
    <property type="entry name" value="IVD"/>
</dbReference>
<feature type="binding site" evidence="20">
    <location>
        <begin position="274"/>
        <end position="277"/>
    </location>
    <ligand>
        <name>substrate</name>
    </ligand>
</feature>
<evidence type="ECO:0000256" key="15">
    <source>
        <dbReference type="ARBA" id="ARBA00047736"/>
    </source>
</evidence>
<keyword evidence="12" id="KW-0496">Mitochondrion</keyword>
<evidence type="ECO:0000256" key="9">
    <source>
        <dbReference type="ARBA" id="ARBA00022827"/>
    </source>
</evidence>
<evidence type="ECO:0000256" key="12">
    <source>
        <dbReference type="ARBA" id="ARBA00023128"/>
    </source>
</evidence>
<dbReference type="GO" id="GO:0005739">
    <property type="term" value="C:mitochondrion"/>
    <property type="evidence" value="ECO:0007669"/>
    <property type="project" value="UniProtKB-SubCell"/>
</dbReference>
<dbReference type="Proteomes" id="UP000727407">
    <property type="component" value="Unassembled WGS sequence"/>
</dbReference>
<evidence type="ECO:0000256" key="20">
    <source>
        <dbReference type="PIRSR" id="PIRSR634183-2"/>
    </source>
</evidence>
<dbReference type="PROSITE" id="PS00072">
    <property type="entry name" value="ACYL_COA_DH_1"/>
    <property type="match status" value="1"/>
</dbReference>
<reference evidence="26" key="1">
    <citation type="submission" date="2020-07" db="EMBL/GenBank/DDBJ databases">
        <title>Clarias magur genome sequencing, assembly and annotation.</title>
        <authorList>
            <person name="Kushwaha B."/>
            <person name="Kumar R."/>
            <person name="Das P."/>
            <person name="Joshi C.G."/>
            <person name="Kumar D."/>
            <person name="Nagpure N.S."/>
            <person name="Pandey M."/>
            <person name="Agarwal S."/>
            <person name="Srivastava S."/>
            <person name="Singh M."/>
            <person name="Sahoo L."/>
            <person name="Jayasankar P."/>
            <person name="Meher P.K."/>
            <person name="Koringa P.G."/>
            <person name="Iquebal M.A."/>
            <person name="Das S.P."/>
            <person name="Bit A."/>
            <person name="Patnaik S."/>
            <person name="Patel N."/>
            <person name="Shah T.M."/>
            <person name="Hinsu A."/>
            <person name="Jena J.K."/>
        </authorList>
    </citation>
    <scope>NUCLEOTIDE SEQUENCE</scope>
    <source>
        <strain evidence="26">CIFAMagur01</strain>
        <tissue evidence="26">Testis</tissue>
    </source>
</reference>
<feature type="domain" description="Acyl-CoA dehydrogenase/oxidase C-terminal" evidence="23">
    <location>
        <begin position="263"/>
        <end position="370"/>
    </location>
</feature>
<comment type="similarity">
    <text evidence="4 22">Belongs to the acyl-CoA dehydrogenase family.</text>
</comment>
<dbReference type="PANTHER" id="PTHR43884">
    <property type="entry name" value="ACYL-COA DEHYDROGENASE"/>
    <property type="match status" value="1"/>
</dbReference>
<comment type="function">
    <text evidence="14">Catalyzes the conversion of isovaleryl-CoA/3-methylbutanoyl-CoA to 3-methylbut-2-enoyl-CoA as an intermediate step in the leucine (Leu) catabolic pathway. To a lesser extent, is also able to catalyze the oxidation of other saturated short-chain acyl-CoA thioesters as pentanoyl-CoA, hexenoyl-CoA and butenoyl-CoA.</text>
</comment>
<evidence type="ECO:0000259" key="23">
    <source>
        <dbReference type="Pfam" id="PF00441"/>
    </source>
</evidence>
<comment type="subcellular location">
    <subcellularLocation>
        <location evidence="2">Mitochondrion</location>
    </subcellularLocation>
</comment>
<evidence type="ECO:0000256" key="8">
    <source>
        <dbReference type="ARBA" id="ARBA00022630"/>
    </source>
</evidence>
<dbReference type="InterPro" id="IPR036250">
    <property type="entry name" value="AcylCo_DH-like_C"/>
</dbReference>
<evidence type="ECO:0000256" key="21">
    <source>
        <dbReference type="PIRSR" id="PIRSR634183-3"/>
    </source>
</evidence>
<evidence type="ECO:0000256" key="11">
    <source>
        <dbReference type="ARBA" id="ARBA00023002"/>
    </source>
</evidence>
<feature type="binding site" evidence="20">
    <location>
        <position position="166"/>
    </location>
    <ligand>
        <name>substrate</name>
    </ligand>
</feature>
<organism evidence="26 27">
    <name type="scientific">Clarias magur</name>
    <name type="common">Asian catfish</name>
    <name type="synonym">Macropteronotus magur</name>
    <dbReference type="NCBI Taxonomy" id="1594786"/>
    <lineage>
        <taxon>Eukaryota</taxon>
        <taxon>Metazoa</taxon>
        <taxon>Chordata</taxon>
        <taxon>Craniata</taxon>
        <taxon>Vertebrata</taxon>
        <taxon>Euteleostomi</taxon>
        <taxon>Actinopterygii</taxon>
        <taxon>Neopterygii</taxon>
        <taxon>Teleostei</taxon>
        <taxon>Ostariophysi</taxon>
        <taxon>Siluriformes</taxon>
        <taxon>Clariidae</taxon>
        <taxon>Clarias</taxon>
    </lineage>
</organism>
<dbReference type="GO" id="GO:0008470">
    <property type="term" value="F:3-methylbutanoyl-CoA dehydrogenase activity"/>
    <property type="evidence" value="ECO:0007669"/>
    <property type="project" value="UniProtKB-EC"/>
</dbReference>
<evidence type="ECO:0000256" key="16">
    <source>
        <dbReference type="ARBA" id="ARBA00048345"/>
    </source>
</evidence>
<evidence type="ECO:0000259" key="24">
    <source>
        <dbReference type="Pfam" id="PF02770"/>
    </source>
</evidence>
<feature type="domain" description="Acyl-CoA dehydrogenase/oxidase N-terminal" evidence="25">
    <location>
        <begin position="38"/>
        <end position="152"/>
    </location>
</feature>
<keyword evidence="9 21" id="KW-0274">FAD</keyword>
<dbReference type="UniPathway" id="UPA00363">
    <property type="reaction ID" value="UER00860"/>
</dbReference>
<dbReference type="GO" id="GO:0006552">
    <property type="term" value="P:L-leucine catabolic process"/>
    <property type="evidence" value="ECO:0007669"/>
    <property type="project" value="UniProtKB-UniPathway"/>
</dbReference>
<evidence type="ECO:0000256" key="6">
    <source>
        <dbReference type="ARBA" id="ARBA00012046"/>
    </source>
</evidence>
<keyword evidence="27" id="KW-1185">Reference proteome</keyword>
<evidence type="ECO:0000256" key="10">
    <source>
        <dbReference type="ARBA" id="ARBA00022946"/>
    </source>
</evidence>
<evidence type="ECO:0000313" key="27">
    <source>
        <dbReference type="Proteomes" id="UP000727407"/>
    </source>
</evidence>
<dbReference type="Gene3D" id="2.40.110.10">
    <property type="entry name" value="Butyryl-CoA Dehydrogenase, subunit A, domain 2"/>
    <property type="match status" value="1"/>
</dbReference>
<evidence type="ECO:0000259" key="25">
    <source>
        <dbReference type="Pfam" id="PF02771"/>
    </source>
</evidence>
<dbReference type="GO" id="GO:0050660">
    <property type="term" value="F:flavin adenine dinucleotide binding"/>
    <property type="evidence" value="ECO:0007669"/>
    <property type="project" value="InterPro"/>
</dbReference>
<dbReference type="CDD" id="cd01156">
    <property type="entry name" value="IVD"/>
    <property type="match status" value="1"/>
</dbReference>
<sequence length="372" mass="40729">MLAARGVLRLARRLASVSVSQRGCAYAVPVDDIVNGLTDEQIQLRKTVQRFCQEKLAPYADEIDKSNEFPRMRDFWKEAGELGLLGITAPVEYGGTGMGYLDHVIVMEEISRASGAVALSYGAHSNLCVNQLVRHGNQKQKEKYLPKLTSGEYVGALAMSENNSGSDVVSMKLTAKKKGDHYVLNGNKFWITNGPDADVLIVYAKTDVAAASRGISAFIVEKGMPGFSTAQKLDKLGMRGSNTCELIFEDCKIPEKNMLGQLNKGVYVLMSGLDLERLVLSAGPIGIMQAVLDHAIPYLHVREAFGQKIGYFQLMQGKMADMYTRLSSCRQYVYNVARACDKGHYSPKDCAGVILYCAENATQVALDGIQCL</sequence>
<dbReference type="InterPro" id="IPR013786">
    <property type="entry name" value="AcylCoA_DH/ox_N"/>
</dbReference>
<keyword evidence="10" id="KW-0809">Transit peptide</keyword>
<evidence type="ECO:0000256" key="18">
    <source>
        <dbReference type="ARBA" id="ARBA00052875"/>
    </source>
</evidence>
<evidence type="ECO:0000256" key="22">
    <source>
        <dbReference type="RuleBase" id="RU362125"/>
    </source>
</evidence>
<dbReference type="InterPro" id="IPR006091">
    <property type="entry name" value="Acyl-CoA_Oxase/DH_mid-dom"/>
</dbReference>
<protein>
    <recommendedName>
        <fullName evidence="7">Isovaleryl-CoA dehydrogenase, mitochondrial</fullName>
        <ecNumber evidence="6">1.3.8.1</ecNumber>
        <ecNumber evidence="5">1.3.8.4</ecNumber>
    </recommendedName>
    <alternativeName>
        <fullName evidence="13">Butyryl-CoA dehydrogenase</fullName>
    </alternativeName>
</protein>